<evidence type="ECO:0000313" key="2">
    <source>
        <dbReference type="EMBL" id="KAL0918937.1"/>
    </source>
</evidence>
<reference evidence="2 3" key="1">
    <citation type="journal article" date="2024" name="Plant Biotechnol. J.">
        <title>Dendrobium thyrsiflorum genome and its molecular insights into genes involved in important horticultural traits.</title>
        <authorList>
            <person name="Chen B."/>
            <person name="Wang J.Y."/>
            <person name="Zheng P.J."/>
            <person name="Li K.L."/>
            <person name="Liang Y.M."/>
            <person name="Chen X.F."/>
            <person name="Zhang C."/>
            <person name="Zhao X."/>
            <person name="He X."/>
            <person name="Zhang G.Q."/>
            <person name="Liu Z.J."/>
            <person name="Xu Q."/>
        </authorList>
    </citation>
    <scope>NUCLEOTIDE SEQUENCE [LARGE SCALE GENOMIC DNA]</scope>
    <source>
        <strain evidence="2">GZMU011</strain>
    </source>
</reference>
<feature type="region of interest" description="Disordered" evidence="1">
    <location>
        <begin position="116"/>
        <end position="138"/>
    </location>
</feature>
<feature type="compositionally biased region" description="Low complexity" evidence="1">
    <location>
        <begin position="116"/>
        <end position="130"/>
    </location>
</feature>
<dbReference type="AlphaFoldDB" id="A0ABD0V8R2"/>
<organism evidence="2 3">
    <name type="scientific">Dendrobium thyrsiflorum</name>
    <name type="common">Pinecone-like raceme dendrobium</name>
    <name type="synonym">Orchid</name>
    <dbReference type="NCBI Taxonomy" id="117978"/>
    <lineage>
        <taxon>Eukaryota</taxon>
        <taxon>Viridiplantae</taxon>
        <taxon>Streptophyta</taxon>
        <taxon>Embryophyta</taxon>
        <taxon>Tracheophyta</taxon>
        <taxon>Spermatophyta</taxon>
        <taxon>Magnoliopsida</taxon>
        <taxon>Liliopsida</taxon>
        <taxon>Asparagales</taxon>
        <taxon>Orchidaceae</taxon>
        <taxon>Epidendroideae</taxon>
        <taxon>Malaxideae</taxon>
        <taxon>Dendrobiinae</taxon>
        <taxon>Dendrobium</taxon>
    </lineage>
</organism>
<evidence type="ECO:0000313" key="3">
    <source>
        <dbReference type="Proteomes" id="UP001552299"/>
    </source>
</evidence>
<comment type="caution">
    <text evidence="2">The sequence shown here is derived from an EMBL/GenBank/DDBJ whole genome shotgun (WGS) entry which is preliminary data.</text>
</comment>
<accession>A0ABD0V8R2</accession>
<evidence type="ECO:0000256" key="1">
    <source>
        <dbReference type="SAM" id="MobiDB-lite"/>
    </source>
</evidence>
<dbReference type="Proteomes" id="UP001552299">
    <property type="component" value="Unassembled WGS sequence"/>
</dbReference>
<proteinExistence type="predicted"/>
<dbReference type="EMBL" id="JANQDX010000009">
    <property type="protein sequence ID" value="KAL0918937.1"/>
    <property type="molecule type" value="Genomic_DNA"/>
</dbReference>
<sequence length="230" mass="25108">MIVSDVDIVHQILANFMQRIEEEDSNGSSQCGYEYETTETHGPQDHFQASSRSGRIGLSQSLAYRKRGRVWERERESCEGEFVRDSQRLLQAKIRVIFSGRRPCSLVALKVSSSATSLGSLPSSGGSKRSQGSLPALGGSKRRLDSLPYQDSSQCLPRFSAFTGCGEKGSCGSLPGEGRLLRFSAGRRKIVAVLCRRKEEGSLPSPRSGEKGSVAVLCRRKEEGFSAITV</sequence>
<gene>
    <name evidence="2" type="ORF">M5K25_010987</name>
</gene>
<protein>
    <submittedName>
        <fullName evidence="2">Uncharacterized protein</fullName>
    </submittedName>
</protein>
<name>A0ABD0V8R2_DENTH</name>
<keyword evidence="3" id="KW-1185">Reference proteome</keyword>